<dbReference type="Gene3D" id="3.30.420.270">
    <property type="match status" value="1"/>
</dbReference>
<evidence type="ECO:0000256" key="9">
    <source>
        <dbReference type="ARBA" id="ARBA00023306"/>
    </source>
</evidence>
<keyword evidence="5 10" id="KW-0132">Cell division</keyword>
<reference evidence="11" key="2">
    <citation type="submission" date="2020-09" db="EMBL/GenBank/DDBJ databases">
        <authorList>
            <person name="Sun Q."/>
            <person name="Zhou Y."/>
        </authorList>
    </citation>
    <scope>NUCLEOTIDE SEQUENCE</scope>
    <source>
        <strain evidence="11">CGMCC 1.12181</strain>
    </source>
</reference>
<dbReference type="InterPro" id="IPR003400">
    <property type="entry name" value="ExbD"/>
</dbReference>
<evidence type="ECO:0000256" key="5">
    <source>
        <dbReference type="ARBA" id="ARBA00022618"/>
    </source>
</evidence>
<keyword evidence="6 10" id="KW-0812">Transmembrane</keyword>
<keyword evidence="3 10" id="KW-1003">Cell membrane</keyword>
<comment type="function">
    <text evidence="10">Part of the Tol-Pal system, which plays a role in outer membrane invagination during cell division and is important for maintaining outer membrane integrity.</text>
</comment>
<dbReference type="GO" id="GO:0005886">
    <property type="term" value="C:plasma membrane"/>
    <property type="evidence" value="ECO:0007669"/>
    <property type="project" value="UniProtKB-SubCell"/>
</dbReference>
<dbReference type="GO" id="GO:0015031">
    <property type="term" value="P:protein transport"/>
    <property type="evidence" value="ECO:0007669"/>
    <property type="project" value="InterPro"/>
</dbReference>
<dbReference type="GO" id="GO:0022857">
    <property type="term" value="F:transmembrane transporter activity"/>
    <property type="evidence" value="ECO:0007669"/>
    <property type="project" value="InterPro"/>
</dbReference>
<sequence>MRRQRKLNAEINVVPYIDVTLVLLIIFMITTPLLNLGVDVNLPEAKANTIDIDSEPAVINVTDKGDLYLSIGGEYELLDSQTLEKKLAAFVKVNPDVPIMIGADKAVSYGQVYQAMAVAQQAGAKKVGLISEPIKPD</sequence>
<gene>
    <name evidence="10 11" type="primary">tolR</name>
    <name evidence="11" type="ORF">GCM10011365_07560</name>
</gene>
<dbReference type="InterPro" id="IPR014168">
    <property type="entry name" value="Tol-Pal_TolR"/>
</dbReference>
<protein>
    <recommendedName>
        <fullName evidence="10">Tol-Pal system protein TolR</fullName>
    </recommendedName>
</protein>
<name>A0A917FM44_9GAMM</name>
<evidence type="ECO:0000256" key="7">
    <source>
        <dbReference type="ARBA" id="ARBA00022989"/>
    </source>
</evidence>
<comment type="subunit">
    <text evidence="10">The Tol-Pal system is composed of five core proteins: the inner membrane proteins TolA, TolQ and TolR, the periplasmic protein TolB and the outer membrane protein Pal. They form a network linking the inner and outer membranes and the peptidoglycan layer.</text>
</comment>
<dbReference type="EMBL" id="BMEO01000002">
    <property type="protein sequence ID" value="GGF88886.1"/>
    <property type="molecule type" value="Genomic_DNA"/>
</dbReference>
<evidence type="ECO:0000256" key="10">
    <source>
        <dbReference type="HAMAP-Rule" id="MF_02203"/>
    </source>
</evidence>
<evidence type="ECO:0000313" key="12">
    <source>
        <dbReference type="Proteomes" id="UP000605253"/>
    </source>
</evidence>
<proteinExistence type="inferred from homology"/>
<feature type="transmembrane region" description="Helical" evidence="10">
    <location>
        <begin position="12"/>
        <end position="34"/>
    </location>
</feature>
<evidence type="ECO:0000313" key="11">
    <source>
        <dbReference type="EMBL" id="GGF88886.1"/>
    </source>
</evidence>
<accession>A0A917FM44</accession>
<dbReference type="HAMAP" id="MF_02203">
    <property type="entry name" value="TolR"/>
    <property type="match status" value="1"/>
</dbReference>
<evidence type="ECO:0000256" key="1">
    <source>
        <dbReference type="ARBA" id="ARBA00004162"/>
    </source>
</evidence>
<reference evidence="11" key="1">
    <citation type="journal article" date="2014" name="Int. J. Syst. Evol. Microbiol.">
        <title>Complete genome sequence of Corynebacterium casei LMG S-19264T (=DSM 44701T), isolated from a smear-ripened cheese.</title>
        <authorList>
            <consortium name="US DOE Joint Genome Institute (JGI-PGF)"/>
            <person name="Walter F."/>
            <person name="Albersmeier A."/>
            <person name="Kalinowski J."/>
            <person name="Ruckert C."/>
        </authorList>
    </citation>
    <scope>NUCLEOTIDE SEQUENCE</scope>
    <source>
        <strain evidence="11">CGMCC 1.12181</strain>
    </source>
</reference>
<comment type="similarity">
    <text evidence="2 10">Belongs to the ExbD/TolR family.</text>
</comment>
<dbReference type="Proteomes" id="UP000605253">
    <property type="component" value="Unassembled WGS sequence"/>
</dbReference>
<dbReference type="AlphaFoldDB" id="A0A917FM44"/>
<dbReference type="Pfam" id="PF02472">
    <property type="entry name" value="ExbD"/>
    <property type="match status" value="1"/>
</dbReference>
<evidence type="ECO:0000256" key="8">
    <source>
        <dbReference type="ARBA" id="ARBA00023136"/>
    </source>
</evidence>
<keyword evidence="8 10" id="KW-0472">Membrane</keyword>
<keyword evidence="7 10" id="KW-1133">Transmembrane helix</keyword>
<evidence type="ECO:0000256" key="6">
    <source>
        <dbReference type="ARBA" id="ARBA00022692"/>
    </source>
</evidence>
<keyword evidence="4 10" id="KW-0997">Cell inner membrane</keyword>
<comment type="caution">
    <text evidence="11">The sequence shown here is derived from an EMBL/GenBank/DDBJ whole genome shotgun (WGS) entry which is preliminary data.</text>
</comment>
<keyword evidence="9 10" id="KW-0131">Cell cycle</keyword>
<comment type="subcellular location">
    <subcellularLocation>
        <location evidence="10">Cell inner membrane</location>
        <topology evidence="10">Single-pass membrane protein</topology>
    </subcellularLocation>
    <subcellularLocation>
        <location evidence="1">Cell membrane</location>
        <topology evidence="1">Single-pass membrane protein</topology>
    </subcellularLocation>
</comment>
<dbReference type="RefSeq" id="WP_188364341.1">
    <property type="nucleotide sequence ID" value="NZ_BAABJF010000032.1"/>
</dbReference>
<dbReference type="GO" id="GO:0051301">
    <property type="term" value="P:cell division"/>
    <property type="evidence" value="ECO:0007669"/>
    <property type="project" value="UniProtKB-UniRule"/>
</dbReference>
<keyword evidence="12" id="KW-1185">Reference proteome</keyword>
<organism evidence="11 12">
    <name type="scientific">Marinicella pacifica</name>
    <dbReference type="NCBI Taxonomy" id="1171543"/>
    <lineage>
        <taxon>Bacteria</taxon>
        <taxon>Pseudomonadati</taxon>
        <taxon>Pseudomonadota</taxon>
        <taxon>Gammaproteobacteria</taxon>
        <taxon>Lysobacterales</taxon>
        <taxon>Marinicellaceae</taxon>
        <taxon>Marinicella</taxon>
    </lineage>
</organism>
<dbReference type="PANTHER" id="PTHR30558">
    <property type="entry name" value="EXBD MEMBRANE COMPONENT OF PMF-DRIVEN MACROMOLECULE IMPORT SYSTEM"/>
    <property type="match status" value="1"/>
</dbReference>
<evidence type="ECO:0000256" key="3">
    <source>
        <dbReference type="ARBA" id="ARBA00022475"/>
    </source>
</evidence>
<evidence type="ECO:0000256" key="4">
    <source>
        <dbReference type="ARBA" id="ARBA00022519"/>
    </source>
</evidence>
<evidence type="ECO:0000256" key="2">
    <source>
        <dbReference type="ARBA" id="ARBA00005811"/>
    </source>
</evidence>
<dbReference type="PANTHER" id="PTHR30558:SF7">
    <property type="entry name" value="TOL-PAL SYSTEM PROTEIN TOLR"/>
    <property type="match status" value="1"/>
</dbReference>